<sequence length="198" mass="22618">MFPCITHVLQFPLPVITCFHASLFLRIHCEDKIYIIYILSTQITDLIAPRTKNGHAPLCTISCSSITTTILLVSRLSKFSRFCNHTSPGTEKLYVSGHLLYIAYYIYKYRIDRWHRLQLELGRYLIKVSLADAFALDGLSRVNGFHPSPGYTSAPELPLLTMSWSITTNKQFAPQLLCYPLDNHSCVNACFDHFDLLK</sequence>
<organism evidence="1 2">
    <name type="scientific">Panagrolaimus sp. JU765</name>
    <dbReference type="NCBI Taxonomy" id="591449"/>
    <lineage>
        <taxon>Eukaryota</taxon>
        <taxon>Metazoa</taxon>
        <taxon>Ecdysozoa</taxon>
        <taxon>Nematoda</taxon>
        <taxon>Chromadorea</taxon>
        <taxon>Rhabditida</taxon>
        <taxon>Tylenchina</taxon>
        <taxon>Panagrolaimomorpha</taxon>
        <taxon>Panagrolaimoidea</taxon>
        <taxon>Panagrolaimidae</taxon>
        <taxon>Panagrolaimus</taxon>
    </lineage>
</organism>
<proteinExistence type="predicted"/>
<evidence type="ECO:0000313" key="1">
    <source>
        <dbReference type="Proteomes" id="UP000887576"/>
    </source>
</evidence>
<reference evidence="2" key="1">
    <citation type="submission" date="2022-11" db="UniProtKB">
        <authorList>
            <consortium name="WormBaseParasite"/>
        </authorList>
    </citation>
    <scope>IDENTIFICATION</scope>
</reference>
<dbReference type="WBParaSite" id="JU765_v2.g1495.t1">
    <property type="protein sequence ID" value="JU765_v2.g1495.t1"/>
    <property type="gene ID" value="JU765_v2.g1495"/>
</dbReference>
<name>A0AC34QC04_9BILA</name>
<protein>
    <submittedName>
        <fullName evidence="2">Uncharacterized protein</fullName>
    </submittedName>
</protein>
<evidence type="ECO:0000313" key="2">
    <source>
        <dbReference type="WBParaSite" id="JU765_v2.g1495.t1"/>
    </source>
</evidence>
<dbReference type="Proteomes" id="UP000887576">
    <property type="component" value="Unplaced"/>
</dbReference>
<accession>A0AC34QC04</accession>